<sequence>MLEDQLAPREPLNKFRGDAGHGWPAQNQARKCLILEHRVRTCAGLGVGLKVQDGLVQTLPSSFSHTMHHLVDAQDLRGFDLHDRNDLTGTTAHSPSMLFKAVLLVYSQGLVSSFAIEPACRDNALFFAITDDAKLD</sequence>
<reference evidence="2 3" key="1">
    <citation type="submission" date="2018-03" db="EMBL/GenBank/DDBJ databases">
        <title>Ahniella affigens gen. nov., sp. nov., a gammaproteobacterium isolated from sandy soil near a stream.</title>
        <authorList>
            <person name="Ko Y."/>
            <person name="Kim J.-H."/>
        </authorList>
    </citation>
    <scope>NUCLEOTIDE SEQUENCE [LARGE SCALE GENOMIC DNA]</scope>
    <source>
        <strain evidence="2 3">D13</strain>
    </source>
</reference>
<evidence type="ECO:0000313" key="3">
    <source>
        <dbReference type="Proteomes" id="UP000241074"/>
    </source>
</evidence>
<dbReference type="InterPro" id="IPR008490">
    <property type="entry name" value="Transposase_InsH_N"/>
</dbReference>
<gene>
    <name evidence="2" type="ORF">C7S18_00145</name>
</gene>
<keyword evidence="3" id="KW-1185">Reference proteome</keyword>
<reference evidence="2 3" key="2">
    <citation type="submission" date="2018-03" db="EMBL/GenBank/DDBJ databases">
        <authorList>
            <person name="Keele B.F."/>
        </authorList>
    </citation>
    <scope>NUCLEOTIDE SEQUENCE [LARGE SCALE GENOMIC DNA]</scope>
    <source>
        <strain evidence="2 3">D13</strain>
    </source>
</reference>
<proteinExistence type="predicted"/>
<dbReference type="KEGG" id="xba:C7S18_00145"/>
<name>A0A2P1PLG1_9GAMM</name>
<dbReference type="Proteomes" id="UP000241074">
    <property type="component" value="Chromosome"/>
</dbReference>
<protein>
    <recommendedName>
        <fullName evidence="1">Transposase InsH N-terminal domain-containing protein</fullName>
    </recommendedName>
</protein>
<evidence type="ECO:0000259" key="1">
    <source>
        <dbReference type="Pfam" id="PF05598"/>
    </source>
</evidence>
<organism evidence="2 3">
    <name type="scientific">Ahniella affigens</name>
    <dbReference type="NCBI Taxonomy" id="2021234"/>
    <lineage>
        <taxon>Bacteria</taxon>
        <taxon>Pseudomonadati</taxon>
        <taxon>Pseudomonadota</taxon>
        <taxon>Gammaproteobacteria</taxon>
        <taxon>Lysobacterales</taxon>
        <taxon>Rhodanobacteraceae</taxon>
        <taxon>Ahniella</taxon>
    </lineage>
</organism>
<dbReference type="EMBL" id="CP027860">
    <property type="protein sequence ID" value="AVP95698.1"/>
    <property type="molecule type" value="Genomic_DNA"/>
</dbReference>
<dbReference type="Pfam" id="PF05598">
    <property type="entry name" value="DUF772"/>
    <property type="match status" value="1"/>
</dbReference>
<accession>A0A2P1PLG1</accession>
<dbReference type="AlphaFoldDB" id="A0A2P1PLG1"/>
<evidence type="ECO:0000313" key="2">
    <source>
        <dbReference type="EMBL" id="AVP95698.1"/>
    </source>
</evidence>
<feature type="domain" description="Transposase InsH N-terminal" evidence="1">
    <location>
        <begin position="61"/>
        <end position="126"/>
    </location>
</feature>